<keyword evidence="7" id="KW-1185">Reference proteome</keyword>
<comment type="subcellular location">
    <subcellularLocation>
        <location evidence="1">Membrane</location>
        <topology evidence="1">Multi-pass membrane protein</topology>
    </subcellularLocation>
</comment>
<dbReference type="InterPro" id="IPR003752">
    <property type="entry name" value="DiS_bond_form_DsbB/BdbC"/>
</dbReference>
<feature type="transmembrane region" description="Helical" evidence="5">
    <location>
        <begin position="107"/>
        <end position="127"/>
    </location>
</feature>
<feature type="transmembrane region" description="Helical" evidence="5">
    <location>
        <begin position="68"/>
        <end position="87"/>
    </location>
</feature>
<dbReference type="RefSeq" id="WP_267989677.1">
    <property type="nucleotide sequence ID" value="NZ_JAPJZI010000001.1"/>
</dbReference>
<dbReference type="GO" id="GO:0015035">
    <property type="term" value="F:protein-disulfide reductase activity"/>
    <property type="evidence" value="ECO:0007669"/>
    <property type="project" value="InterPro"/>
</dbReference>
<gene>
    <name evidence="6" type="ORF">OQ273_06605</name>
</gene>
<dbReference type="GO" id="GO:0016020">
    <property type="term" value="C:membrane"/>
    <property type="evidence" value="ECO:0007669"/>
    <property type="project" value="UniProtKB-SubCell"/>
</dbReference>
<dbReference type="Pfam" id="PF02600">
    <property type="entry name" value="DsbB"/>
    <property type="match status" value="1"/>
</dbReference>
<reference evidence="6" key="1">
    <citation type="submission" date="2022-11" db="EMBL/GenBank/DDBJ databases">
        <title>Draft genome sequence of Hoeflea poritis E7-10 and Hoeflea prorocentri PM5-8, separated from scleractinian coral Porites lutea and marine dinoflagellate.</title>
        <authorList>
            <person name="Zhang G."/>
            <person name="Wei Q."/>
            <person name="Cai L."/>
        </authorList>
    </citation>
    <scope>NUCLEOTIDE SEQUENCE</scope>
    <source>
        <strain evidence="6">PM5-8</strain>
    </source>
</reference>
<proteinExistence type="predicted"/>
<accession>A0A9X3ZG63</accession>
<dbReference type="SUPFAM" id="SSF158442">
    <property type="entry name" value="DsbB-like"/>
    <property type="match status" value="1"/>
</dbReference>
<evidence type="ECO:0000256" key="5">
    <source>
        <dbReference type="SAM" id="Phobius"/>
    </source>
</evidence>
<keyword evidence="2 5" id="KW-0812">Transmembrane</keyword>
<dbReference type="Proteomes" id="UP001151234">
    <property type="component" value="Unassembled WGS sequence"/>
</dbReference>
<evidence type="ECO:0000313" key="7">
    <source>
        <dbReference type="Proteomes" id="UP001151234"/>
    </source>
</evidence>
<dbReference type="Gene3D" id="1.20.1550.10">
    <property type="entry name" value="DsbB-like"/>
    <property type="match status" value="1"/>
</dbReference>
<keyword evidence="3 5" id="KW-1133">Transmembrane helix</keyword>
<sequence>MIVAPHPSRTLNAIGLLVICGVLIAAYVFQFTLDELPCPLCLLQRVGLVMVGFGLCLNLVYGAKPHHYGIMLIGGLYGLSVSVRQILLHIVPGTGAYGSPVLGLHYYTWAGICFFLVLVGTAIMLLFEGQYKSLVDEPGHEKFGGHRLAKFAFFLMLALTAGNAVSTLLECGPTVCADPPTQYKLIEDLEKSG</sequence>
<comment type="caution">
    <text evidence="6">The sequence shown here is derived from an EMBL/GenBank/DDBJ whole genome shotgun (WGS) entry which is preliminary data.</text>
</comment>
<keyword evidence="4 5" id="KW-0472">Membrane</keyword>
<dbReference type="AlphaFoldDB" id="A0A9X3ZG63"/>
<feature type="transmembrane region" description="Helical" evidence="5">
    <location>
        <begin position="148"/>
        <end position="169"/>
    </location>
</feature>
<feature type="transmembrane region" description="Helical" evidence="5">
    <location>
        <begin position="42"/>
        <end position="61"/>
    </location>
</feature>
<feature type="transmembrane region" description="Helical" evidence="5">
    <location>
        <begin position="12"/>
        <end position="30"/>
    </location>
</feature>
<evidence type="ECO:0000256" key="4">
    <source>
        <dbReference type="ARBA" id="ARBA00023136"/>
    </source>
</evidence>
<dbReference type="EMBL" id="JAPJZI010000001">
    <property type="protein sequence ID" value="MDA5398242.1"/>
    <property type="molecule type" value="Genomic_DNA"/>
</dbReference>
<organism evidence="6 7">
    <name type="scientific">Hoeflea prorocentri</name>
    <dbReference type="NCBI Taxonomy" id="1922333"/>
    <lineage>
        <taxon>Bacteria</taxon>
        <taxon>Pseudomonadati</taxon>
        <taxon>Pseudomonadota</taxon>
        <taxon>Alphaproteobacteria</taxon>
        <taxon>Hyphomicrobiales</taxon>
        <taxon>Rhizobiaceae</taxon>
        <taxon>Hoeflea</taxon>
    </lineage>
</organism>
<evidence type="ECO:0000256" key="1">
    <source>
        <dbReference type="ARBA" id="ARBA00004141"/>
    </source>
</evidence>
<protein>
    <submittedName>
        <fullName evidence="6">Disulfide bond formation protein B</fullName>
    </submittedName>
</protein>
<dbReference type="GO" id="GO:0006457">
    <property type="term" value="P:protein folding"/>
    <property type="evidence" value="ECO:0007669"/>
    <property type="project" value="InterPro"/>
</dbReference>
<evidence type="ECO:0000313" key="6">
    <source>
        <dbReference type="EMBL" id="MDA5398242.1"/>
    </source>
</evidence>
<evidence type="ECO:0000256" key="2">
    <source>
        <dbReference type="ARBA" id="ARBA00022692"/>
    </source>
</evidence>
<name>A0A9X3ZG63_9HYPH</name>
<evidence type="ECO:0000256" key="3">
    <source>
        <dbReference type="ARBA" id="ARBA00022989"/>
    </source>
</evidence>
<dbReference type="InterPro" id="IPR023380">
    <property type="entry name" value="DsbB-like_sf"/>
</dbReference>